<dbReference type="AlphaFoldDB" id="A0A4Z1H197"/>
<evidence type="ECO:0000313" key="2">
    <source>
        <dbReference type="Proteomes" id="UP000297814"/>
    </source>
</evidence>
<protein>
    <submittedName>
        <fullName evidence="1">Uncharacterized protein</fullName>
    </submittedName>
</protein>
<comment type="caution">
    <text evidence="1">The sequence shown here is derived from an EMBL/GenBank/DDBJ whole genome shotgun (WGS) entry which is preliminary data.</text>
</comment>
<proteinExistence type="predicted"/>
<sequence>MLIRRSMAKNFLFSHEVNNLAGEKKAASLRRITYQLLRSVHRKKQMPWNPDLVEKLPKSMTKPIMPPGMVDIVRAELVSIMEVKASGGTNKSLGPTGKESVYDSVLDNTSLSDSEKSLPRLQNEGALLVLAGTESPTKTLSIVFNHLIANPLSSPNFEKRSNHLPIM</sequence>
<accession>A0A4Z1H197</accession>
<evidence type="ECO:0000313" key="1">
    <source>
        <dbReference type="EMBL" id="TGO39223.1"/>
    </source>
</evidence>
<organism evidence="1 2">
    <name type="scientific">Botrytis hyacinthi</name>
    <dbReference type="NCBI Taxonomy" id="278943"/>
    <lineage>
        <taxon>Eukaryota</taxon>
        <taxon>Fungi</taxon>
        <taxon>Dikarya</taxon>
        <taxon>Ascomycota</taxon>
        <taxon>Pezizomycotina</taxon>
        <taxon>Leotiomycetes</taxon>
        <taxon>Helotiales</taxon>
        <taxon>Sclerotiniaceae</taxon>
        <taxon>Botrytis</taxon>
    </lineage>
</organism>
<dbReference type="Proteomes" id="UP000297814">
    <property type="component" value="Unassembled WGS sequence"/>
</dbReference>
<gene>
    <name evidence="1" type="ORF">BHYA_0058g00340</name>
</gene>
<name>A0A4Z1H197_9HELO</name>
<reference evidence="1 2" key="1">
    <citation type="submission" date="2017-12" db="EMBL/GenBank/DDBJ databases">
        <title>Comparative genomics of Botrytis spp.</title>
        <authorList>
            <person name="Valero-Jimenez C.A."/>
            <person name="Tapia P."/>
            <person name="Veloso J."/>
            <person name="Silva-Moreno E."/>
            <person name="Staats M."/>
            <person name="Valdes J.H."/>
            <person name="Van Kan J.A.L."/>
        </authorList>
    </citation>
    <scope>NUCLEOTIDE SEQUENCE [LARGE SCALE GENOMIC DNA]</scope>
    <source>
        <strain evidence="1 2">Bh0001</strain>
    </source>
</reference>
<dbReference type="EMBL" id="PQXK01000058">
    <property type="protein sequence ID" value="TGO39223.1"/>
    <property type="molecule type" value="Genomic_DNA"/>
</dbReference>
<keyword evidence="2" id="KW-1185">Reference proteome</keyword>